<name>A0A7S9STV3_9VIRU</name>
<sequence length="546" mass="56615">MAIPVDPSTYMYYYNTGGGNNAPSESYYCGGMPIGINPYDNTHLDLYYPSIKGCSAVDTIRLTITAGKHKQISDILVKEFLKNNAAPVPVGQDPIITIFDGDKSPIYKIQQDILGVSITYGTGCSSGGGGTMSNWTLSDGSTTQQIDNAETVLFSDGTFINNVVSATNTVTTDLSATGTPNTSTFLRGDNTWSSPPNTTYSKATNSALGLVKLEDGAVQSTAANAITTTASRTYGLQFNASDQLVVNVPWGNTTYTAGNGLDLSGTTFSTDIRSNSGLTITSNELDLNLSASSITGTLDETDGGTGLTSYTTGDVLYASGSNTLAKLAVGSNTNVLTLAGGVPSWAAPAASGCADVYKTITGTTGSTVASGCSDTLTIQSPNSSITADAATQDTLKLSARKYESFVITMTDEARPVTLGTKYTFRIPYNFTYSWYGGVITTGTPCNAPFKLTVNTPPGGSEPVALTVNVESSSDNGGSWASLFATLPSIDGGEYSSVTGSAQMVLGSSVIQASLSCDTLLRFTVSKITGSAIGLKCTMVGYQSSIV</sequence>
<accession>A0A7S9STV3</accession>
<organism evidence="1">
    <name type="scientific">Virus NIOZ-UU157</name>
    <dbReference type="NCBI Taxonomy" id="2763269"/>
    <lineage>
        <taxon>Viruses</taxon>
    </lineage>
</organism>
<gene>
    <name evidence="1" type="ORF">NIOZUU157_00057</name>
</gene>
<proteinExistence type="predicted"/>
<protein>
    <submittedName>
        <fullName evidence="1">Uncharacterized protein</fullName>
    </submittedName>
</protein>
<reference evidence="1" key="1">
    <citation type="submission" date="2020-08" db="EMBL/GenBank/DDBJ databases">
        <title>Bridging the membrane lipid divide: bacteria of the FCB group superphylum have the potential to synthesize archaeal ether lipids.</title>
        <authorList>
            <person name="Villanueva L."/>
            <person name="von Meijenfeldt F.A.B."/>
            <person name="Westbye A.B."/>
            <person name="Yadav S."/>
            <person name="Hopmans E.C."/>
            <person name="Dutilh B.E."/>
            <person name="Sinninghe Damste J.S."/>
        </authorList>
    </citation>
    <scope>NUCLEOTIDE SEQUENCE</scope>
    <source>
        <strain evidence="1">NIOZ-UU157</strain>
    </source>
</reference>
<evidence type="ECO:0000313" key="1">
    <source>
        <dbReference type="EMBL" id="QPI16175.1"/>
    </source>
</evidence>
<dbReference type="EMBL" id="MW030541">
    <property type="protein sequence ID" value="QPI16175.1"/>
    <property type="molecule type" value="Genomic_DNA"/>
</dbReference>